<dbReference type="Pfam" id="PF13499">
    <property type="entry name" value="EF-hand_7"/>
    <property type="match status" value="1"/>
</dbReference>
<dbReference type="FunFam" id="1.10.238.10:FF:000003">
    <property type="entry name" value="Calmodulin A"/>
    <property type="match status" value="1"/>
</dbReference>
<dbReference type="EMBL" id="JADCNL010000002">
    <property type="protein sequence ID" value="KAG0493111.1"/>
    <property type="molecule type" value="Genomic_DNA"/>
</dbReference>
<feature type="compositionally biased region" description="Basic residues" evidence="4">
    <location>
        <begin position="68"/>
        <end position="77"/>
    </location>
</feature>
<evidence type="ECO:0000259" key="5">
    <source>
        <dbReference type="PROSITE" id="PS50222"/>
    </source>
</evidence>
<keyword evidence="7" id="KW-1185">Reference proteome</keyword>
<dbReference type="InterPro" id="IPR018247">
    <property type="entry name" value="EF_Hand_1_Ca_BS"/>
</dbReference>
<gene>
    <name evidence="6" type="ORF">HPP92_006509</name>
</gene>
<feature type="domain" description="EF-hand" evidence="5">
    <location>
        <begin position="147"/>
        <end position="182"/>
    </location>
</feature>
<evidence type="ECO:0000256" key="3">
    <source>
        <dbReference type="ARBA" id="ARBA00022837"/>
    </source>
</evidence>
<dbReference type="InterPro" id="IPR002048">
    <property type="entry name" value="EF_hand_dom"/>
</dbReference>
<name>A0A835RQT6_VANPL</name>
<keyword evidence="2" id="KW-0677">Repeat</keyword>
<accession>A0A835RQT6</accession>
<dbReference type="AlphaFoldDB" id="A0A835RQT6"/>
<dbReference type="CDD" id="cd00051">
    <property type="entry name" value="EFh"/>
    <property type="match status" value="1"/>
</dbReference>
<dbReference type="Proteomes" id="UP000636800">
    <property type="component" value="Chromosome 2"/>
</dbReference>
<dbReference type="GO" id="GO:0005509">
    <property type="term" value="F:calcium ion binding"/>
    <property type="evidence" value="ECO:0007669"/>
    <property type="project" value="InterPro"/>
</dbReference>
<evidence type="ECO:0000313" key="7">
    <source>
        <dbReference type="Proteomes" id="UP000636800"/>
    </source>
</evidence>
<keyword evidence="1" id="KW-0479">Metal-binding</keyword>
<organism evidence="6 7">
    <name type="scientific">Vanilla planifolia</name>
    <name type="common">Vanilla</name>
    <dbReference type="NCBI Taxonomy" id="51239"/>
    <lineage>
        <taxon>Eukaryota</taxon>
        <taxon>Viridiplantae</taxon>
        <taxon>Streptophyta</taxon>
        <taxon>Embryophyta</taxon>
        <taxon>Tracheophyta</taxon>
        <taxon>Spermatophyta</taxon>
        <taxon>Magnoliopsida</taxon>
        <taxon>Liliopsida</taxon>
        <taxon>Asparagales</taxon>
        <taxon>Orchidaceae</taxon>
        <taxon>Vanilloideae</taxon>
        <taxon>Vanilleae</taxon>
        <taxon>Vanilla</taxon>
    </lineage>
</organism>
<dbReference type="SUPFAM" id="SSF47473">
    <property type="entry name" value="EF-hand"/>
    <property type="match status" value="1"/>
</dbReference>
<evidence type="ECO:0000256" key="4">
    <source>
        <dbReference type="SAM" id="MobiDB-lite"/>
    </source>
</evidence>
<sequence>MGTGVQKSIVKYNKIDTSARTMRIISCPTSFFCASSKKKSRGDATPPFPSASFSSDEHSNTPKSVLSKPRRQRRRHREDHSWSSSTSDGERSKVTRRELEVVLRRLGPEPPTEEEVAAMLAEADWRGNGQFSMDEIAALGLDEGGPASPGLIKETFMVFDKDGDGRISAEELLGLFATLGDEGCTLDDCRRMIGLVDTDANGFVCFADFVRMMEGRRC</sequence>
<dbReference type="PROSITE" id="PS50222">
    <property type="entry name" value="EF_HAND_2"/>
    <property type="match status" value="1"/>
</dbReference>
<comment type="caution">
    <text evidence="6">The sequence shown here is derived from an EMBL/GenBank/DDBJ whole genome shotgun (WGS) entry which is preliminary data.</text>
</comment>
<evidence type="ECO:0000313" key="6">
    <source>
        <dbReference type="EMBL" id="KAG0493111.1"/>
    </source>
</evidence>
<dbReference type="Gene3D" id="1.10.238.10">
    <property type="entry name" value="EF-hand"/>
    <property type="match status" value="2"/>
</dbReference>
<evidence type="ECO:0000256" key="2">
    <source>
        <dbReference type="ARBA" id="ARBA00022737"/>
    </source>
</evidence>
<evidence type="ECO:0000256" key="1">
    <source>
        <dbReference type="ARBA" id="ARBA00022723"/>
    </source>
</evidence>
<dbReference type="PROSITE" id="PS00018">
    <property type="entry name" value="EF_HAND_1"/>
    <property type="match status" value="2"/>
</dbReference>
<dbReference type="InterPro" id="IPR011992">
    <property type="entry name" value="EF-hand-dom_pair"/>
</dbReference>
<protein>
    <recommendedName>
        <fullName evidence="5">EF-hand domain-containing protein</fullName>
    </recommendedName>
</protein>
<proteinExistence type="predicted"/>
<dbReference type="OrthoDB" id="551907at2759"/>
<dbReference type="SMART" id="SM00054">
    <property type="entry name" value="EFh"/>
    <property type="match status" value="2"/>
</dbReference>
<dbReference type="PANTHER" id="PTHR10891">
    <property type="entry name" value="EF-HAND CALCIUM-BINDING DOMAIN CONTAINING PROTEIN"/>
    <property type="match status" value="1"/>
</dbReference>
<reference evidence="6 7" key="1">
    <citation type="journal article" date="2020" name="Nat. Food">
        <title>A phased Vanilla planifolia genome enables genetic improvement of flavour and production.</title>
        <authorList>
            <person name="Hasing T."/>
            <person name="Tang H."/>
            <person name="Brym M."/>
            <person name="Khazi F."/>
            <person name="Huang T."/>
            <person name="Chambers A.H."/>
        </authorList>
    </citation>
    <scope>NUCLEOTIDE SEQUENCE [LARGE SCALE GENOMIC DNA]</scope>
    <source>
        <tissue evidence="6">Leaf</tissue>
    </source>
</reference>
<dbReference type="InterPro" id="IPR039647">
    <property type="entry name" value="EF_hand_pair_protein_CML-like"/>
</dbReference>
<keyword evidence="3" id="KW-0106">Calcium</keyword>
<feature type="region of interest" description="Disordered" evidence="4">
    <location>
        <begin position="35"/>
        <end position="95"/>
    </location>
</feature>